<dbReference type="Proteomes" id="UP001162131">
    <property type="component" value="Unassembled WGS sequence"/>
</dbReference>
<feature type="transmembrane region" description="Helical" evidence="1">
    <location>
        <begin position="108"/>
        <end position="127"/>
    </location>
</feature>
<reference evidence="3" key="1">
    <citation type="submission" date="2021-09" db="EMBL/GenBank/DDBJ databases">
        <authorList>
            <consortium name="AG Swart"/>
            <person name="Singh M."/>
            <person name="Singh A."/>
            <person name="Seah K."/>
            <person name="Emmerich C."/>
        </authorList>
    </citation>
    <scope>NUCLEOTIDE SEQUENCE</scope>
    <source>
        <strain evidence="3">ATCC30299</strain>
    </source>
</reference>
<dbReference type="AlphaFoldDB" id="A0AAU9IKH0"/>
<dbReference type="InterPro" id="IPR013099">
    <property type="entry name" value="K_chnl_dom"/>
</dbReference>
<feature type="domain" description="Potassium channel" evidence="2">
    <location>
        <begin position="275"/>
        <end position="329"/>
    </location>
</feature>
<evidence type="ECO:0000313" key="3">
    <source>
        <dbReference type="EMBL" id="CAG9311639.1"/>
    </source>
</evidence>
<dbReference type="PANTHER" id="PTHR10153">
    <property type="entry name" value="SMALL CONDUCTANCE CALCIUM-ACTIVATED POTASSIUM CHANNEL"/>
    <property type="match status" value="1"/>
</dbReference>
<accession>A0AAU9IKH0</accession>
<gene>
    <name evidence="3" type="ORF">BSTOLATCC_MIC3925</name>
</gene>
<feature type="transmembrane region" description="Helical" evidence="1">
    <location>
        <begin position="308"/>
        <end position="333"/>
    </location>
</feature>
<feature type="transmembrane region" description="Helical" evidence="1">
    <location>
        <begin position="279"/>
        <end position="296"/>
    </location>
</feature>
<proteinExistence type="predicted"/>
<feature type="transmembrane region" description="Helical" evidence="1">
    <location>
        <begin position="242"/>
        <end position="259"/>
    </location>
</feature>
<dbReference type="PRINTS" id="PR00169">
    <property type="entry name" value="KCHANNEL"/>
</dbReference>
<dbReference type="GO" id="GO:0016286">
    <property type="term" value="F:small conductance calcium-activated potassium channel activity"/>
    <property type="evidence" value="ECO:0007669"/>
    <property type="project" value="InterPro"/>
</dbReference>
<keyword evidence="4" id="KW-1185">Reference proteome</keyword>
<keyword evidence="1" id="KW-0812">Transmembrane</keyword>
<evidence type="ECO:0000256" key="1">
    <source>
        <dbReference type="SAM" id="Phobius"/>
    </source>
</evidence>
<protein>
    <recommendedName>
        <fullName evidence="2">Potassium channel domain-containing protein</fullName>
    </recommendedName>
</protein>
<dbReference type="GO" id="GO:0016020">
    <property type="term" value="C:membrane"/>
    <property type="evidence" value="ECO:0007669"/>
    <property type="project" value="InterPro"/>
</dbReference>
<dbReference type="SUPFAM" id="SSF81324">
    <property type="entry name" value="Voltage-gated potassium channels"/>
    <property type="match status" value="1"/>
</dbReference>
<keyword evidence="1" id="KW-1133">Transmembrane helix</keyword>
<name>A0AAU9IKH0_9CILI</name>
<feature type="transmembrane region" description="Helical" evidence="1">
    <location>
        <begin position="56"/>
        <end position="73"/>
    </location>
</feature>
<feature type="transmembrane region" description="Helical" evidence="1">
    <location>
        <begin position="188"/>
        <end position="211"/>
    </location>
</feature>
<evidence type="ECO:0000313" key="4">
    <source>
        <dbReference type="Proteomes" id="UP001162131"/>
    </source>
</evidence>
<organism evidence="3 4">
    <name type="scientific">Blepharisma stoltei</name>
    <dbReference type="NCBI Taxonomy" id="1481888"/>
    <lineage>
        <taxon>Eukaryota</taxon>
        <taxon>Sar</taxon>
        <taxon>Alveolata</taxon>
        <taxon>Ciliophora</taxon>
        <taxon>Postciliodesmatophora</taxon>
        <taxon>Heterotrichea</taxon>
        <taxon>Heterotrichida</taxon>
        <taxon>Blepharismidae</taxon>
        <taxon>Blepharisma</taxon>
    </lineage>
</organism>
<sequence length="492" mass="56258">MSDSVRDDTTFDLSRVEEPKKIISHKNTLKTDLRKVVPKGTLGNSLEFVCKKQLKIDLINAALAFSSIMIVYYESEEFYKQDTKCSAGECAITKSHNESNDYVTSMRVTNIGITLVILCLIYQHYLYELDKMKIRKQVPPQSTLKTSNLLQAMVPEMVIMGIFCPPYFDSTFSGTMLNGKYVYSYDVIIAVLTILRVFLILRVYTHFSIWLSNESFKEGKKLGVNTNVFFALKADLKYQPHIILSAAIGTLVICIGYAVRDLERPFVSTTKSRLNFDYLTNGWWMTVVTMTTVGYGDGYPSTHFGRALMLFTAIAGLVMVSLYVVTLTVATMFSKEETKAYYMIKKVKANSDVRHKASNVIKATFKLKEALMRKRGANYLRRVFIYGALLRRHIHYFKRDTSVANTRYLPPPEMLVQLEQKLISDIDDIRKEIIDIDYIGERLQELIGNQQMMTENLDKILNAQNTIERLMTQANIEQLIKGGKEEADNKLT</sequence>
<dbReference type="InterPro" id="IPR015449">
    <property type="entry name" value="K_chnl_Ca-activ_SK"/>
</dbReference>
<evidence type="ECO:0000259" key="2">
    <source>
        <dbReference type="Pfam" id="PF07885"/>
    </source>
</evidence>
<dbReference type="EMBL" id="CAJZBQ010000004">
    <property type="protein sequence ID" value="CAG9311639.1"/>
    <property type="molecule type" value="Genomic_DNA"/>
</dbReference>
<comment type="caution">
    <text evidence="3">The sequence shown here is derived from an EMBL/GenBank/DDBJ whole genome shotgun (WGS) entry which is preliminary data.</text>
</comment>
<keyword evidence="1" id="KW-0472">Membrane</keyword>
<dbReference type="Pfam" id="PF07885">
    <property type="entry name" value="Ion_trans_2"/>
    <property type="match status" value="1"/>
</dbReference>
<dbReference type="Gene3D" id="1.10.287.70">
    <property type="match status" value="1"/>
</dbReference>